<evidence type="ECO:0000313" key="2">
    <source>
        <dbReference type="Proteomes" id="UP000179233"/>
    </source>
</evidence>
<dbReference type="Proteomes" id="UP000179233">
    <property type="component" value="Unassembled WGS sequence"/>
</dbReference>
<comment type="caution">
    <text evidence="1">The sequence shown here is derived from an EMBL/GenBank/DDBJ whole genome shotgun (WGS) entry which is preliminary data.</text>
</comment>
<dbReference type="GO" id="GO:0043565">
    <property type="term" value="F:sequence-specific DNA binding"/>
    <property type="evidence" value="ECO:0007669"/>
    <property type="project" value="InterPro"/>
</dbReference>
<dbReference type="InterPro" id="IPR000831">
    <property type="entry name" value="Trp_repress"/>
</dbReference>
<dbReference type="InterPro" id="IPR010921">
    <property type="entry name" value="Trp_repressor/repl_initiator"/>
</dbReference>
<proteinExistence type="predicted"/>
<sequence length="110" mass="13025">MARVSVKRPLSFDSEQRLLEKLFLAFSSLGNWQEAEAFFLEFFTRQELTMLAKRLELYKRIEGKGKYEEVIRALNVTAQTVSSARRKMARADVFFTRVLRKFISLDRRLK</sequence>
<dbReference type="Pfam" id="PF01371">
    <property type="entry name" value="Trp_repressor"/>
    <property type="match status" value="1"/>
</dbReference>
<organism evidence="1 2">
    <name type="scientific">Candidatus Chisholmbacteria bacterium RIFCSPHIGHO2_01_FULL_52_32</name>
    <dbReference type="NCBI Taxonomy" id="1797591"/>
    <lineage>
        <taxon>Bacteria</taxon>
        <taxon>Candidatus Chisholmiibacteriota</taxon>
    </lineage>
</organism>
<reference evidence="1 2" key="1">
    <citation type="journal article" date="2016" name="Nat. Commun.">
        <title>Thousands of microbial genomes shed light on interconnected biogeochemical processes in an aquifer system.</title>
        <authorList>
            <person name="Anantharaman K."/>
            <person name="Brown C.T."/>
            <person name="Hug L.A."/>
            <person name="Sharon I."/>
            <person name="Castelle C.J."/>
            <person name="Probst A.J."/>
            <person name="Thomas B.C."/>
            <person name="Singh A."/>
            <person name="Wilkins M.J."/>
            <person name="Karaoz U."/>
            <person name="Brodie E.L."/>
            <person name="Williams K.H."/>
            <person name="Hubbard S.S."/>
            <person name="Banfield J.F."/>
        </authorList>
    </citation>
    <scope>NUCLEOTIDE SEQUENCE [LARGE SCALE GENOMIC DNA]</scope>
</reference>
<name>A0A1G1VQU1_9BACT</name>
<protein>
    <recommendedName>
        <fullName evidence="3">TrpR like protein, YerC/YecD</fullName>
    </recommendedName>
</protein>
<dbReference type="AlphaFoldDB" id="A0A1G1VQU1"/>
<dbReference type="GO" id="GO:0003700">
    <property type="term" value="F:DNA-binding transcription factor activity"/>
    <property type="evidence" value="ECO:0007669"/>
    <property type="project" value="InterPro"/>
</dbReference>
<accession>A0A1G1VQU1</accession>
<evidence type="ECO:0000313" key="1">
    <source>
        <dbReference type="EMBL" id="OGY17750.1"/>
    </source>
</evidence>
<gene>
    <name evidence="1" type="ORF">A2786_00280</name>
</gene>
<dbReference type="Gene3D" id="1.10.1270.10">
    <property type="entry name" value="TrpR-like"/>
    <property type="match status" value="1"/>
</dbReference>
<dbReference type="EMBL" id="MHCJ01000006">
    <property type="protein sequence ID" value="OGY17750.1"/>
    <property type="molecule type" value="Genomic_DNA"/>
</dbReference>
<evidence type="ECO:0008006" key="3">
    <source>
        <dbReference type="Google" id="ProtNLM"/>
    </source>
</evidence>
<dbReference type="InterPro" id="IPR038116">
    <property type="entry name" value="TrpR-like_sf"/>
</dbReference>
<dbReference type="SUPFAM" id="SSF48295">
    <property type="entry name" value="TrpR-like"/>
    <property type="match status" value="1"/>
</dbReference>